<dbReference type="GO" id="GO:0003677">
    <property type="term" value="F:DNA binding"/>
    <property type="evidence" value="ECO:0007669"/>
    <property type="project" value="UniProtKB-UniRule"/>
</dbReference>
<evidence type="ECO:0000259" key="4">
    <source>
        <dbReference type="PROSITE" id="PS50977"/>
    </source>
</evidence>
<dbReference type="PROSITE" id="PS50977">
    <property type="entry name" value="HTH_TETR_2"/>
    <property type="match status" value="1"/>
</dbReference>
<dbReference type="InterPro" id="IPR039532">
    <property type="entry name" value="TetR_C_Firmicutes"/>
</dbReference>
<evidence type="ECO:0000256" key="2">
    <source>
        <dbReference type="ARBA" id="ARBA00023125"/>
    </source>
</evidence>
<feature type="DNA-binding region" description="H-T-H motif" evidence="3">
    <location>
        <begin position="32"/>
        <end position="51"/>
    </location>
</feature>
<evidence type="ECO:0000256" key="1">
    <source>
        <dbReference type="ARBA" id="ARBA00022491"/>
    </source>
</evidence>
<dbReference type="SUPFAM" id="SSF46689">
    <property type="entry name" value="Homeodomain-like"/>
    <property type="match status" value="1"/>
</dbReference>
<name>A0A852TEG5_9BACI</name>
<dbReference type="EMBL" id="JACCBX010000008">
    <property type="protein sequence ID" value="NYE07183.1"/>
    <property type="molecule type" value="Genomic_DNA"/>
</dbReference>
<reference evidence="6" key="2">
    <citation type="submission" date="2020-08" db="EMBL/GenBank/DDBJ databases">
        <title>The Agave Microbiome: Exploring the role of microbial communities in plant adaptations to desert environments.</title>
        <authorList>
            <person name="Partida-Martinez L.P."/>
        </authorList>
    </citation>
    <scope>NUCLEOTIDE SEQUENCE [LARGE SCALE GENOMIC DNA]</scope>
    <source>
        <strain evidence="6">AT2.8</strain>
    </source>
</reference>
<organism evidence="5 6">
    <name type="scientific">Neobacillus niacini</name>
    <dbReference type="NCBI Taxonomy" id="86668"/>
    <lineage>
        <taxon>Bacteria</taxon>
        <taxon>Bacillati</taxon>
        <taxon>Bacillota</taxon>
        <taxon>Bacilli</taxon>
        <taxon>Bacillales</taxon>
        <taxon>Bacillaceae</taxon>
        <taxon>Neobacillus</taxon>
    </lineage>
</organism>
<evidence type="ECO:0000256" key="3">
    <source>
        <dbReference type="PROSITE-ProRule" id="PRU00335"/>
    </source>
</evidence>
<keyword evidence="2 3" id="KW-0238">DNA-binding</keyword>
<protein>
    <submittedName>
        <fullName evidence="5">AcrR family transcriptional regulator</fullName>
    </submittedName>
</protein>
<evidence type="ECO:0000313" key="5">
    <source>
        <dbReference type="EMBL" id="NYE07183.1"/>
    </source>
</evidence>
<dbReference type="Gene3D" id="1.10.357.10">
    <property type="entry name" value="Tetracycline Repressor, domain 2"/>
    <property type="match status" value="1"/>
</dbReference>
<comment type="caution">
    <text evidence="5">The sequence shown here is derived from an EMBL/GenBank/DDBJ whole genome shotgun (WGS) entry which is preliminary data.</text>
</comment>
<dbReference type="InterPro" id="IPR001647">
    <property type="entry name" value="HTH_TetR"/>
</dbReference>
<evidence type="ECO:0000313" key="6">
    <source>
        <dbReference type="Proteomes" id="UP000548423"/>
    </source>
</evidence>
<gene>
    <name evidence="5" type="ORF">F4694_003968</name>
</gene>
<sequence length="181" mass="21328">MTKVDRRIAKSQEAIKKALIELMNEKHFDKITLQDISDRANVNRRTIYLHYMDKFDLLEKIIEEHINKLQEMFEELSDVDFITGGEAIFEYFQENYLFFSTMLVGGGADKFRTQYLEFSVELLKGEVNTEEGKNKGLSEEIILRFVAAAYVEVVEWWFKKEMPYPPRVMAEQVGLLIKRIL</sequence>
<dbReference type="PANTHER" id="PTHR43479:SF7">
    <property type="entry name" value="TETR-FAMILY TRANSCRIPTIONAL REGULATOR"/>
    <property type="match status" value="1"/>
</dbReference>
<dbReference type="AlphaFoldDB" id="A0A852TEG5"/>
<accession>A0A852TEG5</accession>
<dbReference type="Pfam" id="PF00440">
    <property type="entry name" value="TetR_N"/>
    <property type="match status" value="1"/>
</dbReference>
<dbReference type="Proteomes" id="UP000548423">
    <property type="component" value="Unassembled WGS sequence"/>
</dbReference>
<feature type="domain" description="HTH tetR-type" evidence="4">
    <location>
        <begin position="9"/>
        <end position="69"/>
    </location>
</feature>
<dbReference type="InterPro" id="IPR009057">
    <property type="entry name" value="Homeodomain-like_sf"/>
</dbReference>
<dbReference type="PANTHER" id="PTHR43479">
    <property type="entry name" value="ACREF/ENVCD OPERON REPRESSOR-RELATED"/>
    <property type="match status" value="1"/>
</dbReference>
<keyword evidence="1" id="KW-0678">Repressor</keyword>
<proteinExistence type="predicted"/>
<reference evidence="6" key="1">
    <citation type="submission" date="2020-07" db="EMBL/GenBank/DDBJ databases">
        <authorList>
            <person name="Partida-Martinez L."/>
            <person name="Huntemann M."/>
            <person name="Clum A."/>
            <person name="Wang J."/>
            <person name="Palaniappan K."/>
            <person name="Ritter S."/>
            <person name="Chen I.-M."/>
            <person name="Stamatis D."/>
            <person name="Reddy T."/>
            <person name="O'Malley R."/>
            <person name="Daum C."/>
            <person name="Shapiro N."/>
            <person name="Ivanova N."/>
            <person name="Kyrpides N."/>
            <person name="Woyke T."/>
        </authorList>
    </citation>
    <scope>NUCLEOTIDE SEQUENCE [LARGE SCALE GENOMIC DNA]</scope>
    <source>
        <strain evidence="6">AT2.8</strain>
    </source>
</reference>
<dbReference type="InterPro" id="IPR050624">
    <property type="entry name" value="HTH-type_Tx_Regulator"/>
</dbReference>
<dbReference type="Pfam" id="PF14278">
    <property type="entry name" value="TetR_C_8"/>
    <property type="match status" value="1"/>
</dbReference>